<accession>A0A0F9JZ01</accession>
<organism evidence="1">
    <name type="scientific">marine sediment metagenome</name>
    <dbReference type="NCBI Taxonomy" id="412755"/>
    <lineage>
        <taxon>unclassified sequences</taxon>
        <taxon>metagenomes</taxon>
        <taxon>ecological metagenomes</taxon>
    </lineage>
</organism>
<proteinExistence type="predicted"/>
<evidence type="ECO:0000313" key="1">
    <source>
        <dbReference type="EMBL" id="KKM15098.1"/>
    </source>
</evidence>
<sequence length="30" mass="3481">MAIKTFKITGDKELIRKLKLIEKRNPLVIA</sequence>
<name>A0A0F9JZ01_9ZZZZ</name>
<gene>
    <name evidence="1" type="ORF">LCGC14_1699420</name>
</gene>
<dbReference type="EMBL" id="LAZR01014990">
    <property type="protein sequence ID" value="KKM15098.1"/>
    <property type="molecule type" value="Genomic_DNA"/>
</dbReference>
<reference evidence="1" key="1">
    <citation type="journal article" date="2015" name="Nature">
        <title>Complex archaea that bridge the gap between prokaryotes and eukaryotes.</title>
        <authorList>
            <person name="Spang A."/>
            <person name="Saw J.H."/>
            <person name="Jorgensen S.L."/>
            <person name="Zaremba-Niedzwiedzka K."/>
            <person name="Martijn J."/>
            <person name="Lind A.E."/>
            <person name="van Eijk R."/>
            <person name="Schleper C."/>
            <person name="Guy L."/>
            <person name="Ettema T.J."/>
        </authorList>
    </citation>
    <scope>NUCLEOTIDE SEQUENCE</scope>
</reference>
<dbReference type="AlphaFoldDB" id="A0A0F9JZ01"/>
<comment type="caution">
    <text evidence="1">The sequence shown here is derived from an EMBL/GenBank/DDBJ whole genome shotgun (WGS) entry which is preliminary data.</text>
</comment>
<protein>
    <submittedName>
        <fullName evidence="1">Uncharacterized protein</fullName>
    </submittedName>
</protein>
<feature type="non-terminal residue" evidence="1">
    <location>
        <position position="30"/>
    </location>
</feature>